<dbReference type="RefSeq" id="XP_013906725.1">
    <property type="nucleotide sequence ID" value="XM_014051271.1"/>
</dbReference>
<evidence type="ECO:0000313" key="1">
    <source>
        <dbReference type="EMBL" id="KIZ07706.1"/>
    </source>
</evidence>
<keyword evidence="2" id="KW-1185">Reference proteome</keyword>
<protein>
    <submittedName>
        <fullName evidence="1">Uncharacterized protein</fullName>
    </submittedName>
</protein>
<proteinExistence type="predicted"/>
<dbReference type="OrthoDB" id="554313at2759"/>
<sequence length="392" mass="42787">MSLRWIESIVPPAVVGPALNMYFQNLPKELCAMGPDAIGNVPPIATNQICPLKSISRREVIVPGLDHDAKIEEAAANPLTFGGALMLLAADSPAQAADLQKSICHIMLYPRKYCNFTSGEHVGPLFHRLSIDTTDAVGQWLLEKTVPVALAPLGMSLQALPDILCKLPNTTLAKIPQDMRWDLCPYDVSLVPVMTMFVLGRTGSGNLHAKLCDLLKRPTEACVNGRYQMSADTEDRIEEFKQRSNVLLSSLQPRVQLPDLSLPDFMTAASKGPLNTISDWWVNQTMPVIRRTTIMALIPPNLQPPAAALLERLPASICRLSLKDVANLPWMFKREVCPLSGLLKPHDGDPTVGLQSWAVTLAEVTMGAASRNNATSAGGRARADSWVARMCR</sequence>
<dbReference type="EMBL" id="KK100237">
    <property type="protein sequence ID" value="KIZ07706.1"/>
    <property type="molecule type" value="Genomic_DNA"/>
</dbReference>
<dbReference type="AlphaFoldDB" id="A0A0D2NUE4"/>
<reference evidence="1 2" key="1">
    <citation type="journal article" date="2013" name="BMC Genomics">
        <title>Reconstruction of the lipid metabolism for the microalga Monoraphidium neglectum from its genome sequence reveals characteristics suitable for biofuel production.</title>
        <authorList>
            <person name="Bogen C."/>
            <person name="Al-Dilaimi A."/>
            <person name="Albersmeier A."/>
            <person name="Wichmann J."/>
            <person name="Grundmann M."/>
            <person name="Rupp O."/>
            <person name="Lauersen K.J."/>
            <person name="Blifernez-Klassen O."/>
            <person name="Kalinowski J."/>
            <person name="Goesmann A."/>
            <person name="Mussgnug J.H."/>
            <person name="Kruse O."/>
        </authorList>
    </citation>
    <scope>NUCLEOTIDE SEQUENCE [LARGE SCALE GENOMIC DNA]</scope>
    <source>
        <strain evidence="1 2">SAG 48.87</strain>
    </source>
</reference>
<gene>
    <name evidence="1" type="ORF">MNEG_0238</name>
</gene>
<dbReference type="GeneID" id="25726356"/>
<dbReference type="KEGG" id="mng:MNEG_0238"/>
<organism evidence="1 2">
    <name type="scientific">Monoraphidium neglectum</name>
    <dbReference type="NCBI Taxonomy" id="145388"/>
    <lineage>
        <taxon>Eukaryota</taxon>
        <taxon>Viridiplantae</taxon>
        <taxon>Chlorophyta</taxon>
        <taxon>core chlorophytes</taxon>
        <taxon>Chlorophyceae</taxon>
        <taxon>CS clade</taxon>
        <taxon>Sphaeropleales</taxon>
        <taxon>Selenastraceae</taxon>
        <taxon>Monoraphidium</taxon>
    </lineage>
</organism>
<evidence type="ECO:0000313" key="2">
    <source>
        <dbReference type="Proteomes" id="UP000054498"/>
    </source>
</evidence>
<name>A0A0D2NUE4_9CHLO</name>
<dbReference type="Proteomes" id="UP000054498">
    <property type="component" value="Unassembled WGS sequence"/>
</dbReference>
<accession>A0A0D2NUE4</accession>